<dbReference type="GO" id="GO:0005634">
    <property type="term" value="C:nucleus"/>
    <property type="evidence" value="ECO:0007669"/>
    <property type="project" value="TreeGrafter"/>
</dbReference>
<evidence type="ECO:0000313" key="1">
    <source>
        <dbReference type="EMBL" id="KAH8107030.1"/>
    </source>
</evidence>
<accession>A0A8K0UYE3</accession>
<comment type="caution">
    <text evidence="1">The sequence shown here is derived from an EMBL/GenBank/DDBJ whole genome shotgun (WGS) entry which is preliminary data.</text>
</comment>
<dbReference type="PANTHER" id="PTHR14614:SF162">
    <property type="entry name" value="EXPRESSED PROTEIN"/>
    <property type="match status" value="1"/>
</dbReference>
<dbReference type="Gene3D" id="3.40.50.150">
    <property type="entry name" value="Vaccinia Virus protein VP39"/>
    <property type="match status" value="1"/>
</dbReference>
<dbReference type="GO" id="GO:0008757">
    <property type="term" value="F:S-adenosylmethionine-dependent methyltransferase activity"/>
    <property type="evidence" value="ECO:0007669"/>
    <property type="project" value="UniProtKB-ARBA"/>
</dbReference>
<evidence type="ECO:0008006" key="3">
    <source>
        <dbReference type="Google" id="ProtNLM"/>
    </source>
</evidence>
<dbReference type="InterPro" id="IPR029063">
    <property type="entry name" value="SAM-dependent_MTases_sf"/>
</dbReference>
<proteinExistence type="predicted"/>
<reference evidence="1" key="1">
    <citation type="journal article" date="2021" name="New Phytol.">
        <title>Evolutionary innovations through gain and loss of genes in the ectomycorrhizal Boletales.</title>
        <authorList>
            <person name="Wu G."/>
            <person name="Miyauchi S."/>
            <person name="Morin E."/>
            <person name="Kuo A."/>
            <person name="Drula E."/>
            <person name="Varga T."/>
            <person name="Kohler A."/>
            <person name="Feng B."/>
            <person name="Cao Y."/>
            <person name="Lipzen A."/>
            <person name="Daum C."/>
            <person name="Hundley H."/>
            <person name="Pangilinan J."/>
            <person name="Johnson J."/>
            <person name="Barry K."/>
            <person name="LaButti K."/>
            <person name="Ng V."/>
            <person name="Ahrendt S."/>
            <person name="Min B."/>
            <person name="Choi I.G."/>
            <person name="Park H."/>
            <person name="Plett J.M."/>
            <person name="Magnuson J."/>
            <person name="Spatafora J.W."/>
            <person name="Nagy L.G."/>
            <person name="Henrissat B."/>
            <person name="Grigoriev I.V."/>
            <person name="Yang Z.L."/>
            <person name="Xu J."/>
            <person name="Martin F.M."/>
        </authorList>
    </citation>
    <scope>NUCLEOTIDE SEQUENCE</scope>
    <source>
        <strain evidence="1">KKN 215</strain>
    </source>
</reference>
<dbReference type="InterPro" id="IPR019410">
    <property type="entry name" value="Methyltransf_16"/>
</dbReference>
<dbReference type="OrthoDB" id="194386at2759"/>
<protein>
    <recommendedName>
        <fullName evidence="3">Methyltransferase-domain-containing protein</fullName>
    </recommendedName>
</protein>
<evidence type="ECO:0000313" key="2">
    <source>
        <dbReference type="Proteomes" id="UP000813824"/>
    </source>
</evidence>
<dbReference type="Proteomes" id="UP000813824">
    <property type="component" value="Unassembled WGS sequence"/>
</dbReference>
<dbReference type="Pfam" id="PF10294">
    <property type="entry name" value="Methyltransf_16"/>
    <property type="match status" value="1"/>
</dbReference>
<dbReference type="AlphaFoldDB" id="A0A8K0UYE3"/>
<dbReference type="PANTHER" id="PTHR14614">
    <property type="entry name" value="HEPATOCELLULAR CARCINOMA-ASSOCIATED ANTIGEN"/>
    <property type="match status" value="1"/>
</dbReference>
<name>A0A8K0UYE3_9AGAR</name>
<dbReference type="EMBL" id="JAEVFJ010000002">
    <property type="protein sequence ID" value="KAH8107030.1"/>
    <property type="molecule type" value="Genomic_DNA"/>
</dbReference>
<dbReference type="GO" id="GO:0005737">
    <property type="term" value="C:cytoplasm"/>
    <property type="evidence" value="ECO:0007669"/>
    <property type="project" value="TreeGrafter"/>
</dbReference>
<organism evidence="1 2">
    <name type="scientific">Cristinia sonorae</name>
    <dbReference type="NCBI Taxonomy" id="1940300"/>
    <lineage>
        <taxon>Eukaryota</taxon>
        <taxon>Fungi</taxon>
        <taxon>Dikarya</taxon>
        <taxon>Basidiomycota</taxon>
        <taxon>Agaricomycotina</taxon>
        <taxon>Agaricomycetes</taxon>
        <taxon>Agaricomycetidae</taxon>
        <taxon>Agaricales</taxon>
        <taxon>Pleurotineae</taxon>
        <taxon>Stephanosporaceae</taxon>
        <taxon>Cristinia</taxon>
    </lineage>
</organism>
<dbReference type="SUPFAM" id="SSF53335">
    <property type="entry name" value="S-adenosyl-L-methionine-dependent methyltransferases"/>
    <property type="match status" value="1"/>
</dbReference>
<gene>
    <name evidence="1" type="ORF">BXZ70DRAFT_269815</name>
</gene>
<keyword evidence="2" id="KW-1185">Reference proteome</keyword>
<sequence>MITPSSSSSPLPAHQTKHIHQLEYPFRTACFHLSQLDNGLTNGTALWLGAQCLSLYLADIFASKIKPSNLPRARQTVIELGSGIGLTSLAMAFLGFDVLATDLPDVVDSVLSANVGRNTANFPMESGSVQVRTLDWTVPPENWSWSHPSCITTTSAEPPQSSTSAGVTPLLVPPFHLIITSDTVYSATLITPFLRTVHALSALSINASPSKHAPPVYVCLERRDPALIDRMLSEAKEAWHFSVERIPHKKVQKAMKKGDVAWDKADWEGVEIWKLVLQNT</sequence>